<dbReference type="GO" id="GO:0006412">
    <property type="term" value="P:translation"/>
    <property type="evidence" value="ECO:0007669"/>
    <property type="project" value="UniProtKB-UniRule"/>
</dbReference>
<dbReference type="GO" id="GO:0003735">
    <property type="term" value="F:structural constituent of ribosome"/>
    <property type="evidence" value="ECO:0007669"/>
    <property type="project" value="InterPro"/>
</dbReference>
<evidence type="ECO:0000256" key="4">
    <source>
        <dbReference type="ARBA" id="ARBA00035178"/>
    </source>
</evidence>
<accession>A0A2H0YVU9</accession>
<evidence type="ECO:0000313" key="8">
    <source>
        <dbReference type="Proteomes" id="UP000231542"/>
    </source>
</evidence>
<dbReference type="SUPFAM" id="SSF57829">
    <property type="entry name" value="Zn-binding ribosomal proteins"/>
    <property type="match status" value="1"/>
</dbReference>
<dbReference type="PANTHER" id="PTHR35534:SF1">
    <property type="entry name" value="LARGE RIBOSOMAL SUBUNIT PROTEIN BL32"/>
    <property type="match status" value="1"/>
</dbReference>
<keyword evidence="3 5" id="KW-0687">Ribonucleoprotein</keyword>
<evidence type="ECO:0000313" key="7">
    <source>
        <dbReference type="EMBL" id="PIS42556.1"/>
    </source>
</evidence>
<dbReference type="AlphaFoldDB" id="A0A2H0YVU9"/>
<comment type="caution">
    <text evidence="7">The sequence shown here is derived from an EMBL/GenBank/DDBJ whole genome shotgun (WGS) entry which is preliminary data.</text>
</comment>
<keyword evidence="2 5" id="KW-0689">Ribosomal protein</keyword>
<dbReference type="GO" id="GO:0015934">
    <property type="term" value="C:large ribosomal subunit"/>
    <property type="evidence" value="ECO:0007669"/>
    <property type="project" value="InterPro"/>
</dbReference>
<dbReference type="Pfam" id="PF01783">
    <property type="entry name" value="Ribosomal_L32p"/>
    <property type="match status" value="1"/>
</dbReference>
<dbReference type="PANTHER" id="PTHR35534">
    <property type="entry name" value="50S RIBOSOMAL PROTEIN L32"/>
    <property type="match status" value="1"/>
</dbReference>
<sequence>MGLPSKKLTKSSKRRRASHFALRPVAITKCTKCKKPVRPHHVCQFCGTYAGREVIKIKSKLDKKKKKKKEEKDRTKEEERKNKKK</sequence>
<evidence type="ECO:0000256" key="2">
    <source>
        <dbReference type="ARBA" id="ARBA00022980"/>
    </source>
</evidence>
<name>A0A2H0YVU9_9BACT</name>
<evidence type="ECO:0000256" key="5">
    <source>
        <dbReference type="HAMAP-Rule" id="MF_00340"/>
    </source>
</evidence>
<dbReference type="Proteomes" id="UP000231542">
    <property type="component" value="Unassembled WGS sequence"/>
</dbReference>
<dbReference type="EMBL" id="PEXU01000035">
    <property type="protein sequence ID" value="PIS42556.1"/>
    <property type="molecule type" value="Genomic_DNA"/>
</dbReference>
<evidence type="ECO:0000256" key="1">
    <source>
        <dbReference type="ARBA" id="ARBA00008560"/>
    </source>
</evidence>
<dbReference type="InterPro" id="IPR011332">
    <property type="entry name" value="Ribosomal_zn-bd"/>
</dbReference>
<evidence type="ECO:0000256" key="3">
    <source>
        <dbReference type="ARBA" id="ARBA00023274"/>
    </source>
</evidence>
<proteinExistence type="inferred from homology"/>
<comment type="similarity">
    <text evidence="1 5">Belongs to the bacterial ribosomal protein bL32 family.</text>
</comment>
<gene>
    <name evidence="5" type="primary">rpmF</name>
    <name evidence="7" type="ORF">COT24_02865</name>
</gene>
<feature type="compositionally biased region" description="Basic and acidic residues" evidence="6">
    <location>
        <begin position="70"/>
        <end position="85"/>
    </location>
</feature>
<dbReference type="InterPro" id="IPR044957">
    <property type="entry name" value="Ribosomal_bL32_bact"/>
</dbReference>
<organism evidence="7 8">
    <name type="scientific">Candidatus Kerfeldbacteria bacterium CG08_land_8_20_14_0_20_40_16</name>
    <dbReference type="NCBI Taxonomy" id="2014244"/>
    <lineage>
        <taxon>Bacteria</taxon>
        <taxon>Candidatus Kerfeldiibacteriota</taxon>
    </lineage>
</organism>
<evidence type="ECO:0000256" key="6">
    <source>
        <dbReference type="SAM" id="MobiDB-lite"/>
    </source>
</evidence>
<dbReference type="InterPro" id="IPR002677">
    <property type="entry name" value="Ribosomal_bL32"/>
</dbReference>
<feature type="region of interest" description="Disordered" evidence="6">
    <location>
        <begin position="60"/>
        <end position="85"/>
    </location>
</feature>
<dbReference type="HAMAP" id="MF_00340">
    <property type="entry name" value="Ribosomal_bL32"/>
    <property type="match status" value="1"/>
</dbReference>
<dbReference type="NCBIfam" id="TIGR01031">
    <property type="entry name" value="rpmF_bact"/>
    <property type="match status" value="1"/>
</dbReference>
<reference evidence="7 8" key="1">
    <citation type="submission" date="2017-09" db="EMBL/GenBank/DDBJ databases">
        <title>Depth-based differentiation of microbial function through sediment-hosted aquifers and enrichment of novel symbionts in the deep terrestrial subsurface.</title>
        <authorList>
            <person name="Probst A.J."/>
            <person name="Ladd B."/>
            <person name="Jarett J.K."/>
            <person name="Geller-Mcgrath D.E."/>
            <person name="Sieber C.M."/>
            <person name="Emerson J.B."/>
            <person name="Anantharaman K."/>
            <person name="Thomas B.C."/>
            <person name="Malmstrom R."/>
            <person name="Stieglmeier M."/>
            <person name="Klingl A."/>
            <person name="Woyke T."/>
            <person name="Ryan C.M."/>
            <person name="Banfield J.F."/>
        </authorList>
    </citation>
    <scope>NUCLEOTIDE SEQUENCE [LARGE SCALE GENOMIC DNA]</scope>
    <source>
        <strain evidence="7">CG08_land_8_20_14_0_20_40_16</strain>
    </source>
</reference>
<protein>
    <recommendedName>
        <fullName evidence="4 5">Large ribosomal subunit protein bL32</fullName>
    </recommendedName>
</protein>